<dbReference type="CDD" id="cd05379">
    <property type="entry name" value="CAP_bacterial"/>
    <property type="match status" value="1"/>
</dbReference>
<proteinExistence type="predicted"/>
<dbReference type="InterPro" id="IPR035940">
    <property type="entry name" value="CAP_sf"/>
</dbReference>
<dbReference type="InterPro" id="IPR014044">
    <property type="entry name" value="CAP_dom"/>
</dbReference>
<evidence type="ECO:0000259" key="1">
    <source>
        <dbReference type="Pfam" id="PF00188"/>
    </source>
</evidence>
<accession>A0A6N6M1U6</accession>
<reference evidence="2 3" key="1">
    <citation type="submission" date="2019-09" db="EMBL/GenBank/DDBJ databases">
        <title>Genomes of Cryomorphaceae.</title>
        <authorList>
            <person name="Bowman J.P."/>
        </authorList>
    </citation>
    <scope>NUCLEOTIDE SEQUENCE [LARGE SCALE GENOMIC DNA]</scope>
    <source>
        <strain evidence="2 3">KCTC 52047</strain>
    </source>
</reference>
<dbReference type="Gene3D" id="3.40.33.10">
    <property type="entry name" value="CAP"/>
    <property type="match status" value="1"/>
</dbReference>
<evidence type="ECO:0000313" key="3">
    <source>
        <dbReference type="Proteomes" id="UP000435357"/>
    </source>
</evidence>
<dbReference type="Pfam" id="PF00188">
    <property type="entry name" value="CAP"/>
    <property type="match status" value="1"/>
</dbReference>
<keyword evidence="3" id="KW-1185">Reference proteome</keyword>
<sequence>MKILSSLTVTLFLVLSSIGQIRLNEFFTDQEIAQAETAKSADYLTDEEKQVFTVTNLARLFPQKFADDYLPALVESAQPFEKSGNYRSLIRDLKKMEPVHVLKPQKLLYEIAQKHAIDMGEAGKIGHDGANGKSFSKRMQPIMDEYYGYGENCQYGYDKASWIVVDLLIDEGIPSLDHRKNLLANDFYFMGASIEPHEKYRFNCVQVFAAQKEK</sequence>
<dbReference type="PANTHER" id="PTHR31157:SF1">
    <property type="entry name" value="SCP DOMAIN-CONTAINING PROTEIN"/>
    <property type="match status" value="1"/>
</dbReference>
<dbReference type="PANTHER" id="PTHR31157">
    <property type="entry name" value="SCP DOMAIN-CONTAINING PROTEIN"/>
    <property type="match status" value="1"/>
</dbReference>
<name>A0A6N6M1U6_9FLAO</name>
<dbReference type="SUPFAM" id="SSF55797">
    <property type="entry name" value="PR-1-like"/>
    <property type="match status" value="1"/>
</dbReference>
<dbReference type="RefSeq" id="WP_151169832.1">
    <property type="nucleotide sequence ID" value="NZ_WACR01000012.1"/>
</dbReference>
<organism evidence="2 3">
    <name type="scientific">Salibacter halophilus</name>
    <dbReference type="NCBI Taxonomy" id="1803916"/>
    <lineage>
        <taxon>Bacteria</taxon>
        <taxon>Pseudomonadati</taxon>
        <taxon>Bacteroidota</taxon>
        <taxon>Flavobacteriia</taxon>
        <taxon>Flavobacteriales</taxon>
        <taxon>Salibacteraceae</taxon>
        <taxon>Salibacter</taxon>
    </lineage>
</organism>
<comment type="caution">
    <text evidence="2">The sequence shown here is derived from an EMBL/GenBank/DDBJ whole genome shotgun (WGS) entry which is preliminary data.</text>
</comment>
<dbReference type="OrthoDB" id="7550377at2"/>
<dbReference type="EMBL" id="WACR01000012">
    <property type="protein sequence ID" value="KAB1062128.1"/>
    <property type="molecule type" value="Genomic_DNA"/>
</dbReference>
<dbReference type="Proteomes" id="UP000435357">
    <property type="component" value="Unassembled WGS sequence"/>
</dbReference>
<gene>
    <name evidence="2" type="ORF">F3059_12630</name>
</gene>
<protein>
    <submittedName>
        <fullName evidence="2">CAP domain-containing protein</fullName>
    </submittedName>
</protein>
<dbReference type="AlphaFoldDB" id="A0A6N6M1U6"/>
<evidence type="ECO:0000313" key="2">
    <source>
        <dbReference type="EMBL" id="KAB1062128.1"/>
    </source>
</evidence>
<feature type="domain" description="SCP" evidence="1">
    <location>
        <begin position="95"/>
        <end position="208"/>
    </location>
</feature>